<comment type="caution">
    <text evidence="5">The sequence shown here is derived from an EMBL/GenBank/DDBJ whole genome shotgun (WGS) entry which is preliminary data.</text>
</comment>
<accession>A0A563U5A0</accession>
<evidence type="ECO:0000256" key="2">
    <source>
        <dbReference type="ARBA" id="ARBA00023125"/>
    </source>
</evidence>
<proteinExistence type="predicted"/>
<gene>
    <name evidence="5" type="ORF">FPZ43_15220</name>
</gene>
<organism evidence="5 6">
    <name type="scientific">Mucilaginibacter pallidiroseus</name>
    <dbReference type="NCBI Taxonomy" id="2599295"/>
    <lineage>
        <taxon>Bacteria</taxon>
        <taxon>Pseudomonadati</taxon>
        <taxon>Bacteroidota</taxon>
        <taxon>Sphingobacteriia</taxon>
        <taxon>Sphingobacteriales</taxon>
        <taxon>Sphingobacteriaceae</taxon>
        <taxon>Mucilaginibacter</taxon>
    </lineage>
</organism>
<dbReference type="PROSITE" id="PS01124">
    <property type="entry name" value="HTH_ARAC_FAMILY_2"/>
    <property type="match status" value="1"/>
</dbReference>
<dbReference type="EMBL" id="VOEJ01000007">
    <property type="protein sequence ID" value="TWR26505.1"/>
    <property type="molecule type" value="Genomic_DNA"/>
</dbReference>
<dbReference type="GO" id="GO:0043565">
    <property type="term" value="F:sequence-specific DNA binding"/>
    <property type="evidence" value="ECO:0007669"/>
    <property type="project" value="InterPro"/>
</dbReference>
<evidence type="ECO:0000259" key="4">
    <source>
        <dbReference type="PROSITE" id="PS01124"/>
    </source>
</evidence>
<evidence type="ECO:0000313" key="5">
    <source>
        <dbReference type="EMBL" id="TWR26505.1"/>
    </source>
</evidence>
<name>A0A563U5A0_9SPHI</name>
<protein>
    <submittedName>
        <fullName evidence="5">Helix-turn-helix transcriptional regulator</fullName>
    </submittedName>
</protein>
<dbReference type="OrthoDB" id="662446at2"/>
<dbReference type="PANTHER" id="PTHR43280">
    <property type="entry name" value="ARAC-FAMILY TRANSCRIPTIONAL REGULATOR"/>
    <property type="match status" value="1"/>
</dbReference>
<sequence length="283" mass="33136">MSFEPIPFTPKSPELQKHISYFYFLSTDDNFDTSYYAFPHVNTVLNIHQRANFEIKDYYTRVYGDTQTRYAACVQGIREYPLLAHLHGRLNKVTILFRPLGINQFGIENFGAKYGQPSMVFNSWDTNPLYHDFLAAFYNTESITSRCEILETFLLKIYQPIAAHTALFKAIEMLNDVENDISVDEISTELGYNIRTFNRVFKKALGVSPVAYRKVARFRHSLQNRMLSASLKKLTDIAYQSNYYDQAYFNKIYRSLTGTNPQRFFDKIDSFADDRLIFEFMTR</sequence>
<dbReference type="InterPro" id="IPR009057">
    <property type="entry name" value="Homeodomain-like_sf"/>
</dbReference>
<dbReference type="RefSeq" id="WP_146382785.1">
    <property type="nucleotide sequence ID" value="NZ_VOEJ01000007.1"/>
</dbReference>
<feature type="domain" description="HTH araC/xylS-type" evidence="4">
    <location>
        <begin position="173"/>
        <end position="267"/>
    </location>
</feature>
<dbReference type="AlphaFoldDB" id="A0A563U5A0"/>
<keyword evidence="1" id="KW-0805">Transcription regulation</keyword>
<dbReference type="Gene3D" id="1.10.10.60">
    <property type="entry name" value="Homeodomain-like"/>
    <property type="match status" value="2"/>
</dbReference>
<reference evidence="5 6" key="1">
    <citation type="submission" date="2019-07" db="EMBL/GenBank/DDBJ databases">
        <authorList>
            <person name="Kim J."/>
        </authorList>
    </citation>
    <scope>NUCLEOTIDE SEQUENCE [LARGE SCALE GENOMIC DNA]</scope>
    <source>
        <strain evidence="6">dk17</strain>
    </source>
</reference>
<dbReference type="Pfam" id="PF12833">
    <property type="entry name" value="HTH_18"/>
    <property type="match status" value="1"/>
</dbReference>
<evidence type="ECO:0000313" key="6">
    <source>
        <dbReference type="Proteomes" id="UP000320042"/>
    </source>
</evidence>
<dbReference type="SMART" id="SM00342">
    <property type="entry name" value="HTH_ARAC"/>
    <property type="match status" value="1"/>
</dbReference>
<dbReference type="PANTHER" id="PTHR43280:SF28">
    <property type="entry name" value="HTH-TYPE TRANSCRIPTIONAL ACTIVATOR RHAS"/>
    <property type="match status" value="1"/>
</dbReference>
<dbReference type="Proteomes" id="UP000320042">
    <property type="component" value="Unassembled WGS sequence"/>
</dbReference>
<dbReference type="InterPro" id="IPR018060">
    <property type="entry name" value="HTH_AraC"/>
</dbReference>
<dbReference type="GO" id="GO:0003700">
    <property type="term" value="F:DNA-binding transcription factor activity"/>
    <property type="evidence" value="ECO:0007669"/>
    <property type="project" value="InterPro"/>
</dbReference>
<dbReference type="SUPFAM" id="SSF46689">
    <property type="entry name" value="Homeodomain-like"/>
    <property type="match status" value="2"/>
</dbReference>
<keyword evidence="6" id="KW-1185">Reference proteome</keyword>
<keyword evidence="2" id="KW-0238">DNA-binding</keyword>
<evidence type="ECO:0000256" key="1">
    <source>
        <dbReference type="ARBA" id="ARBA00023015"/>
    </source>
</evidence>
<keyword evidence="3" id="KW-0804">Transcription</keyword>
<evidence type="ECO:0000256" key="3">
    <source>
        <dbReference type="ARBA" id="ARBA00023163"/>
    </source>
</evidence>